<dbReference type="Gene3D" id="1.10.1740.10">
    <property type="match status" value="1"/>
</dbReference>
<evidence type="ECO:0000313" key="8">
    <source>
        <dbReference type="EMBL" id="MCA9754898.1"/>
    </source>
</evidence>
<comment type="caution">
    <text evidence="8">The sequence shown here is derived from an EMBL/GenBank/DDBJ whole genome shotgun (WGS) entry which is preliminary data.</text>
</comment>
<protein>
    <submittedName>
        <fullName evidence="8">RNA polymerase sigma factor</fullName>
    </submittedName>
</protein>
<dbReference type="GO" id="GO:0006352">
    <property type="term" value="P:DNA-templated transcription initiation"/>
    <property type="evidence" value="ECO:0007669"/>
    <property type="project" value="InterPro"/>
</dbReference>
<dbReference type="Pfam" id="PF04542">
    <property type="entry name" value="Sigma70_r2"/>
    <property type="match status" value="1"/>
</dbReference>
<accession>A0A956SE25</accession>
<dbReference type="InterPro" id="IPR013249">
    <property type="entry name" value="RNA_pol_sigma70_r4_t2"/>
</dbReference>
<keyword evidence="2" id="KW-0805">Transcription regulation</keyword>
<dbReference type="InterPro" id="IPR039425">
    <property type="entry name" value="RNA_pol_sigma-70-like"/>
</dbReference>
<proteinExistence type="inferred from homology"/>
<dbReference type="NCBIfam" id="TIGR02937">
    <property type="entry name" value="sigma70-ECF"/>
    <property type="match status" value="1"/>
</dbReference>
<name>A0A956SE25_UNCEI</name>
<evidence type="ECO:0000313" key="9">
    <source>
        <dbReference type="Proteomes" id="UP000739538"/>
    </source>
</evidence>
<evidence type="ECO:0000259" key="6">
    <source>
        <dbReference type="Pfam" id="PF04542"/>
    </source>
</evidence>
<evidence type="ECO:0000256" key="2">
    <source>
        <dbReference type="ARBA" id="ARBA00023015"/>
    </source>
</evidence>
<organism evidence="8 9">
    <name type="scientific">Eiseniibacteriota bacterium</name>
    <dbReference type="NCBI Taxonomy" id="2212470"/>
    <lineage>
        <taxon>Bacteria</taxon>
        <taxon>Candidatus Eiseniibacteriota</taxon>
    </lineage>
</organism>
<dbReference type="InterPro" id="IPR013324">
    <property type="entry name" value="RNA_pol_sigma_r3/r4-like"/>
</dbReference>
<dbReference type="InterPro" id="IPR014284">
    <property type="entry name" value="RNA_pol_sigma-70_dom"/>
</dbReference>
<evidence type="ECO:0000256" key="1">
    <source>
        <dbReference type="ARBA" id="ARBA00010641"/>
    </source>
</evidence>
<dbReference type="EMBL" id="JAGQHS010000011">
    <property type="protein sequence ID" value="MCA9754898.1"/>
    <property type="molecule type" value="Genomic_DNA"/>
</dbReference>
<dbReference type="SUPFAM" id="SSF88659">
    <property type="entry name" value="Sigma3 and sigma4 domains of RNA polymerase sigma factors"/>
    <property type="match status" value="1"/>
</dbReference>
<gene>
    <name evidence="8" type="ORF">KDA27_03780</name>
</gene>
<dbReference type="AlphaFoldDB" id="A0A956SE25"/>
<dbReference type="InterPro" id="IPR036388">
    <property type="entry name" value="WH-like_DNA-bd_sf"/>
</dbReference>
<keyword evidence="3" id="KW-0731">Sigma factor</keyword>
<dbReference type="Pfam" id="PF08281">
    <property type="entry name" value="Sigma70_r4_2"/>
    <property type="match status" value="1"/>
</dbReference>
<dbReference type="PANTHER" id="PTHR43133:SF62">
    <property type="entry name" value="RNA POLYMERASE SIGMA FACTOR SIGZ"/>
    <property type="match status" value="1"/>
</dbReference>
<feature type="compositionally biased region" description="Gly residues" evidence="5">
    <location>
        <begin position="176"/>
        <end position="200"/>
    </location>
</feature>
<feature type="domain" description="RNA polymerase sigma factor 70 region 4 type 2" evidence="7">
    <location>
        <begin position="112"/>
        <end position="158"/>
    </location>
</feature>
<sequence>MATGDQPAVREFMTTYGRLVWSVARRFSADPQDAEDAVQEVFIDLWKSAPRFDASKSSEKTFVVMVARRRLIDRMRKRQRQIDSELLPEDFDVATDQHVSIERDTEAAIAAKAFETLRPEQRRVLEMAVIQGMSHGDISESIDMPLGTVKSHIRRGLQTVRDRLNAIESSRSDGGSMSGGSGSGGSVSGGSGPSDGGSGR</sequence>
<evidence type="ECO:0000256" key="4">
    <source>
        <dbReference type="ARBA" id="ARBA00023163"/>
    </source>
</evidence>
<dbReference type="PANTHER" id="PTHR43133">
    <property type="entry name" value="RNA POLYMERASE ECF-TYPE SIGMA FACTO"/>
    <property type="match status" value="1"/>
</dbReference>
<feature type="region of interest" description="Disordered" evidence="5">
    <location>
        <begin position="163"/>
        <end position="200"/>
    </location>
</feature>
<dbReference type="Proteomes" id="UP000739538">
    <property type="component" value="Unassembled WGS sequence"/>
</dbReference>
<evidence type="ECO:0000256" key="3">
    <source>
        <dbReference type="ARBA" id="ARBA00023082"/>
    </source>
</evidence>
<reference evidence="8" key="2">
    <citation type="journal article" date="2021" name="Microbiome">
        <title>Successional dynamics and alternative stable states in a saline activated sludge microbial community over 9 years.</title>
        <authorList>
            <person name="Wang Y."/>
            <person name="Ye J."/>
            <person name="Ju F."/>
            <person name="Liu L."/>
            <person name="Boyd J.A."/>
            <person name="Deng Y."/>
            <person name="Parks D.H."/>
            <person name="Jiang X."/>
            <person name="Yin X."/>
            <person name="Woodcroft B.J."/>
            <person name="Tyson G.W."/>
            <person name="Hugenholtz P."/>
            <person name="Polz M.F."/>
            <person name="Zhang T."/>
        </authorList>
    </citation>
    <scope>NUCLEOTIDE SEQUENCE</scope>
    <source>
        <strain evidence="8">HKST-UBA02</strain>
    </source>
</reference>
<keyword evidence="4" id="KW-0804">Transcription</keyword>
<dbReference type="InterPro" id="IPR007627">
    <property type="entry name" value="RNA_pol_sigma70_r2"/>
</dbReference>
<dbReference type="GO" id="GO:0016987">
    <property type="term" value="F:sigma factor activity"/>
    <property type="evidence" value="ECO:0007669"/>
    <property type="project" value="UniProtKB-KW"/>
</dbReference>
<dbReference type="Gene3D" id="1.10.10.10">
    <property type="entry name" value="Winged helix-like DNA-binding domain superfamily/Winged helix DNA-binding domain"/>
    <property type="match status" value="1"/>
</dbReference>
<feature type="domain" description="RNA polymerase sigma-70 region 2" evidence="6">
    <location>
        <begin position="13"/>
        <end position="80"/>
    </location>
</feature>
<dbReference type="SUPFAM" id="SSF88946">
    <property type="entry name" value="Sigma2 domain of RNA polymerase sigma factors"/>
    <property type="match status" value="1"/>
</dbReference>
<reference evidence="8" key="1">
    <citation type="submission" date="2020-04" db="EMBL/GenBank/DDBJ databases">
        <authorList>
            <person name="Zhang T."/>
        </authorList>
    </citation>
    <scope>NUCLEOTIDE SEQUENCE</scope>
    <source>
        <strain evidence="8">HKST-UBA02</strain>
    </source>
</reference>
<dbReference type="InterPro" id="IPR013325">
    <property type="entry name" value="RNA_pol_sigma_r2"/>
</dbReference>
<evidence type="ECO:0000259" key="7">
    <source>
        <dbReference type="Pfam" id="PF08281"/>
    </source>
</evidence>
<evidence type="ECO:0000256" key="5">
    <source>
        <dbReference type="SAM" id="MobiDB-lite"/>
    </source>
</evidence>
<comment type="similarity">
    <text evidence="1">Belongs to the sigma-70 factor family. ECF subfamily.</text>
</comment>
<dbReference type="GO" id="GO:0003677">
    <property type="term" value="F:DNA binding"/>
    <property type="evidence" value="ECO:0007669"/>
    <property type="project" value="InterPro"/>
</dbReference>